<sequence length="141" mass="16445">MARPRIPISEVEKMIEKIVAFSLEKLLHSDKGKEKVVIEDDERAKDKSEKREHVNYTWQDDEFFKKTSAKKAKSEPVISEEFEKLDKKLEKLHVFMKSKGMDQYMDINDDDDEELELRQAIPVTSKMPKVAKINNNVSSCV</sequence>
<accession>A0A067K795</accession>
<name>A0A067K795_JATCU</name>
<keyword evidence="2" id="KW-1185">Reference proteome</keyword>
<dbReference type="AlphaFoldDB" id="A0A067K795"/>
<gene>
    <name evidence="1" type="ORF">JCGZ_19566</name>
</gene>
<organism evidence="1 2">
    <name type="scientific">Jatropha curcas</name>
    <name type="common">Barbados nut</name>
    <dbReference type="NCBI Taxonomy" id="180498"/>
    <lineage>
        <taxon>Eukaryota</taxon>
        <taxon>Viridiplantae</taxon>
        <taxon>Streptophyta</taxon>
        <taxon>Embryophyta</taxon>
        <taxon>Tracheophyta</taxon>
        <taxon>Spermatophyta</taxon>
        <taxon>Magnoliopsida</taxon>
        <taxon>eudicotyledons</taxon>
        <taxon>Gunneridae</taxon>
        <taxon>Pentapetalae</taxon>
        <taxon>rosids</taxon>
        <taxon>fabids</taxon>
        <taxon>Malpighiales</taxon>
        <taxon>Euphorbiaceae</taxon>
        <taxon>Crotonoideae</taxon>
        <taxon>Jatropheae</taxon>
        <taxon>Jatropha</taxon>
    </lineage>
</organism>
<reference evidence="1 2" key="1">
    <citation type="journal article" date="2014" name="PLoS ONE">
        <title>Global Analysis of Gene Expression Profiles in Physic Nut (Jatropha curcas L.) Seedlings Exposed to Salt Stress.</title>
        <authorList>
            <person name="Zhang L."/>
            <person name="Zhang C."/>
            <person name="Wu P."/>
            <person name="Chen Y."/>
            <person name="Li M."/>
            <person name="Jiang H."/>
            <person name="Wu G."/>
        </authorList>
    </citation>
    <scope>NUCLEOTIDE SEQUENCE [LARGE SCALE GENOMIC DNA]</scope>
    <source>
        <strain evidence="2">cv. GZQX0401</strain>
        <tissue evidence="1">Young leaves</tissue>
    </source>
</reference>
<dbReference type="EMBL" id="KK914810">
    <property type="protein sequence ID" value="KDP27674.1"/>
    <property type="molecule type" value="Genomic_DNA"/>
</dbReference>
<proteinExistence type="predicted"/>
<evidence type="ECO:0000313" key="1">
    <source>
        <dbReference type="EMBL" id="KDP27674.1"/>
    </source>
</evidence>
<protein>
    <submittedName>
        <fullName evidence="1">Uncharacterized protein</fullName>
    </submittedName>
</protein>
<evidence type="ECO:0000313" key="2">
    <source>
        <dbReference type="Proteomes" id="UP000027138"/>
    </source>
</evidence>
<dbReference type="Proteomes" id="UP000027138">
    <property type="component" value="Unassembled WGS sequence"/>
</dbReference>